<evidence type="ECO:0000313" key="1">
    <source>
        <dbReference type="EMBL" id="KAF8380103.1"/>
    </source>
</evidence>
<organism evidence="1 2">
    <name type="scientific">Tetracentron sinense</name>
    <name type="common">Spur-leaf</name>
    <dbReference type="NCBI Taxonomy" id="13715"/>
    <lineage>
        <taxon>Eukaryota</taxon>
        <taxon>Viridiplantae</taxon>
        <taxon>Streptophyta</taxon>
        <taxon>Embryophyta</taxon>
        <taxon>Tracheophyta</taxon>
        <taxon>Spermatophyta</taxon>
        <taxon>Magnoliopsida</taxon>
        <taxon>Trochodendrales</taxon>
        <taxon>Trochodendraceae</taxon>
        <taxon>Tetracentron</taxon>
    </lineage>
</organism>
<accession>A0A834YE95</accession>
<sequence length="185" mass="20827">MRTAHENLEDQLEFFHISELCTHNSGSKKNAAQLEQSYIVLAMRLANHNIKKYKVIEESLAFVGDVHVADHFISPGSQSGEKLEMPEGKRSNILMQVLVSSFNFARKSLRLEPLGEVIAKAVMVTVSMLALPHHQIAFRNNFVVELLQMQEDFFYSKRNVKNTSQLEGSSSSGRVCHLDVLLARG</sequence>
<protein>
    <submittedName>
        <fullName evidence="1">Uncharacterized protein</fullName>
    </submittedName>
</protein>
<dbReference type="PANTHER" id="PTHR33600">
    <property type="entry name" value="PLASTID DIVISION PROTEIN PDV2"/>
    <property type="match status" value="1"/>
</dbReference>
<dbReference type="GO" id="GO:0010020">
    <property type="term" value="P:chloroplast fission"/>
    <property type="evidence" value="ECO:0007669"/>
    <property type="project" value="InterPro"/>
</dbReference>
<dbReference type="OrthoDB" id="1613918at2759"/>
<dbReference type="PANTHER" id="PTHR33600:SF4">
    <property type="entry name" value="PLASTID DIVISION PROTEIN PDV1"/>
    <property type="match status" value="1"/>
</dbReference>
<dbReference type="EMBL" id="JABCRI010000021">
    <property type="protein sequence ID" value="KAF8380103.1"/>
    <property type="molecule type" value="Genomic_DNA"/>
</dbReference>
<dbReference type="OMA" id="VMERAWD"/>
<reference evidence="1 2" key="1">
    <citation type="submission" date="2020-04" db="EMBL/GenBank/DDBJ databases">
        <title>Plant Genome Project.</title>
        <authorList>
            <person name="Zhang R.-G."/>
        </authorList>
    </citation>
    <scope>NUCLEOTIDE SEQUENCE [LARGE SCALE GENOMIC DNA]</scope>
    <source>
        <strain evidence="1">YNK0</strain>
        <tissue evidence="1">Leaf</tissue>
    </source>
</reference>
<keyword evidence="2" id="KW-1185">Reference proteome</keyword>
<proteinExistence type="predicted"/>
<comment type="caution">
    <text evidence="1">The sequence shown here is derived from an EMBL/GenBank/DDBJ whole genome shotgun (WGS) entry which is preliminary data.</text>
</comment>
<dbReference type="AlphaFoldDB" id="A0A834YE95"/>
<gene>
    <name evidence="1" type="ORF">HHK36_027573</name>
</gene>
<name>A0A834YE95_TETSI</name>
<dbReference type="InterPro" id="IPR038939">
    <property type="entry name" value="PDV1/PDV2"/>
</dbReference>
<evidence type="ECO:0000313" key="2">
    <source>
        <dbReference type="Proteomes" id="UP000655225"/>
    </source>
</evidence>
<dbReference type="Proteomes" id="UP000655225">
    <property type="component" value="Unassembled WGS sequence"/>
</dbReference>